<sequence>MFKNNVLLYFAVETVDTIPDIQPPGNLLGELYVITNELGCVRVAGAWEWRDLGGPSGDTALNKMAEARAPIFEFQFGILEM</sequence>
<gene>
    <name evidence="1" type="ORF">APLA_LOCUS6175</name>
</gene>
<dbReference type="AlphaFoldDB" id="A0A8S0ZTP0"/>
<reference evidence="1 2" key="1">
    <citation type="submission" date="2020-04" db="EMBL/GenBank/DDBJ databases">
        <authorList>
            <person name="Wallbank WR R."/>
            <person name="Pardo Diaz C."/>
            <person name="Kozak K."/>
            <person name="Martin S."/>
            <person name="Jiggins C."/>
            <person name="Moest M."/>
            <person name="Warren A I."/>
            <person name="Byers J.R.P. K."/>
            <person name="Montejo-Kovacevich G."/>
            <person name="Yen C E."/>
        </authorList>
    </citation>
    <scope>NUCLEOTIDE SEQUENCE [LARGE SCALE GENOMIC DNA]</scope>
</reference>
<comment type="caution">
    <text evidence="1">The sequence shown here is derived from an EMBL/GenBank/DDBJ whole genome shotgun (WGS) entry which is preliminary data.</text>
</comment>
<evidence type="ECO:0000313" key="2">
    <source>
        <dbReference type="Proteomes" id="UP000494106"/>
    </source>
</evidence>
<proteinExistence type="predicted"/>
<evidence type="ECO:0000313" key="1">
    <source>
        <dbReference type="EMBL" id="CAB3235523.1"/>
    </source>
</evidence>
<dbReference type="EMBL" id="CADEBC010000485">
    <property type="protein sequence ID" value="CAB3235523.1"/>
    <property type="molecule type" value="Genomic_DNA"/>
</dbReference>
<protein>
    <submittedName>
        <fullName evidence="1">Uncharacterized protein</fullName>
    </submittedName>
</protein>
<name>A0A8S0ZTP0_ARCPL</name>
<dbReference type="Proteomes" id="UP000494106">
    <property type="component" value="Unassembled WGS sequence"/>
</dbReference>
<dbReference type="OrthoDB" id="10362277at2759"/>
<accession>A0A8S0ZTP0</accession>
<organism evidence="1 2">
    <name type="scientific">Arctia plantaginis</name>
    <name type="common">Wood tiger moth</name>
    <name type="synonym">Phalaena plantaginis</name>
    <dbReference type="NCBI Taxonomy" id="874455"/>
    <lineage>
        <taxon>Eukaryota</taxon>
        <taxon>Metazoa</taxon>
        <taxon>Ecdysozoa</taxon>
        <taxon>Arthropoda</taxon>
        <taxon>Hexapoda</taxon>
        <taxon>Insecta</taxon>
        <taxon>Pterygota</taxon>
        <taxon>Neoptera</taxon>
        <taxon>Endopterygota</taxon>
        <taxon>Lepidoptera</taxon>
        <taxon>Glossata</taxon>
        <taxon>Ditrysia</taxon>
        <taxon>Noctuoidea</taxon>
        <taxon>Erebidae</taxon>
        <taxon>Arctiinae</taxon>
        <taxon>Arctia</taxon>
    </lineage>
</organism>
<keyword evidence="2" id="KW-1185">Reference proteome</keyword>